<organism evidence="1 2">
    <name type="scientific">Pannonibacter indicus</name>
    <dbReference type="NCBI Taxonomy" id="466044"/>
    <lineage>
        <taxon>Bacteria</taxon>
        <taxon>Pseudomonadati</taxon>
        <taxon>Pseudomonadota</taxon>
        <taxon>Alphaproteobacteria</taxon>
        <taxon>Hyphomicrobiales</taxon>
        <taxon>Stappiaceae</taxon>
        <taxon>Pannonibacter</taxon>
    </lineage>
</organism>
<accession>A0A0K6HT86</accession>
<gene>
    <name evidence="1" type="ORF">Ga0061067_10319</name>
</gene>
<dbReference type="AlphaFoldDB" id="A0A0K6HT86"/>
<evidence type="ECO:0000313" key="2">
    <source>
        <dbReference type="Proteomes" id="UP000183900"/>
    </source>
</evidence>
<dbReference type="EMBL" id="CYHE01000003">
    <property type="protein sequence ID" value="CUA94089.1"/>
    <property type="molecule type" value="Genomic_DNA"/>
</dbReference>
<dbReference type="RefSeq" id="WP_055454879.1">
    <property type="nucleotide sequence ID" value="NZ_CYHE01000003.1"/>
</dbReference>
<dbReference type="Proteomes" id="UP000183900">
    <property type="component" value="Unassembled WGS sequence"/>
</dbReference>
<proteinExistence type="predicted"/>
<keyword evidence="2" id="KW-1185">Reference proteome</keyword>
<reference evidence="2" key="1">
    <citation type="submission" date="2015-08" db="EMBL/GenBank/DDBJ databases">
        <authorList>
            <person name="Varghese N."/>
        </authorList>
    </citation>
    <scope>NUCLEOTIDE SEQUENCE [LARGE SCALE GENOMIC DNA]</scope>
    <source>
        <strain evidence="2">DSM 23407</strain>
    </source>
</reference>
<sequence length="74" mass="8167">MSEVTPELRAQIGETLDTIKSQAEKREGSRFKVVQTGLLEQATALHAVLPVMLDETSLVNRMGQKREVADRTAS</sequence>
<evidence type="ECO:0000313" key="1">
    <source>
        <dbReference type="EMBL" id="CUA94089.1"/>
    </source>
</evidence>
<protein>
    <submittedName>
        <fullName evidence="1">Uncharacterized protein</fullName>
    </submittedName>
</protein>
<name>A0A0K6HT86_9HYPH</name>